<evidence type="ECO:0000259" key="3">
    <source>
        <dbReference type="Pfam" id="PF04225"/>
    </source>
</evidence>
<evidence type="ECO:0000313" key="5">
    <source>
        <dbReference type="EMBL" id="MSE15219.1"/>
    </source>
</evidence>
<dbReference type="Pfam" id="PF04225">
    <property type="entry name" value="LysM_OapA"/>
    <property type="match status" value="1"/>
</dbReference>
<evidence type="ECO:0000313" key="6">
    <source>
        <dbReference type="Proteomes" id="UP000461948"/>
    </source>
</evidence>
<gene>
    <name evidence="5" type="ORF">GKC49_08735</name>
</gene>
<proteinExistence type="predicted"/>
<dbReference type="Proteomes" id="UP000461948">
    <property type="component" value="Unassembled WGS sequence"/>
</dbReference>
<evidence type="ECO:0000256" key="2">
    <source>
        <dbReference type="SAM" id="Phobius"/>
    </source>
</evidence>
<dbReference type="InterPro" id="IPR013731">
    <property type="entry name" value="OapA_N"/>
</dbReference>
<accession>A0A7X5S2F3</accession>
<dbReference type="GO" id="GO:0042834">
    <property type="term" value="F:peptidoglycan binding"/>
    <property type="evidence" value="ECO:0007669"/>
    <property type="project" value="InterPro"/>
</dbReference>
<dbReference type="Gene3D" id="3.10.450.350">
    <property type="match status" value="1"/>
</dbReference>
<dbReference type="InterPro" id="IPR007340">
    <property type="entry name" value="LysM_Opacity-associatedA"/>
</dbReference>
<keyword evidence="2" id="KW-0472">Membrane</keyword>
<organism evidence="5 6">
    <name type="scientific">Enterobacter agglomerans</name>
    <name type="common">Erwinia herbicola</name>
    <name type="synonym">Pantoea agglomerans</name>
    <dbReference type="NCBI Taxonomy" id="549"/>
    <lineage>
        <taxon>Bacteria</taxon>
        <taxon>Pseudomonadati</taxon>
        <taxon>Pseudomonadota</taxon>
        <taxon>Gammaproteobacteria</taxon>
        <taxon>Enterobacterales</taxon>
        <taxon>Erwiniaceae</taxon>
        <taxon>Pantoea</taxon>
        <taxon>Pantoea agglomerans group</taxon>
    </lineage>
</organism>
<keyword evidence="2" id="KW-0812">Transmembrane</keyword>
<sequence>MGQIAPRRRRMRAKHLVSRLQTWLAARRLKQPAGEEEPRMASDTSSRLPTWLQRIWHFTDHIRWMDPLPAPHRRGIVAALLVMLVAFLWPASTLRYPVEQPVAPQTEKEVPMQADIYENNSSRQPSSPPSQQTPKADSQGEWRNLTIASGQTLAQLFRDNSLPVNDVFAMARVEGSDQPLSSLKSGQQVKIRQDAQGAVTGLTVEGANGPVLFTRQPDGSFIRAQ</sequence>
<feature type="domain" description="Opacity-associated protein A LysM-like" evidence="3">
    <location>
        <begin position="141"/>
        <end position="224"/>
    </location>
</feature>
<keyword evidence="2" id="KW-1133">Transmembrane helix</keyword>
<dbReference type="RefSeq" id="WP_152931566.1">
    <property type="nucleotide sequence ID" value="NZ_ADWZ01000010.1"/>
</dbReference>
<name>A0A7X5S2F3_ENTAG</name>
<evidence type="ECO:0000256" key="1">
    <source>
        <dbReference type="SAM" id="MobiDB-lite"/>
    </source>
</evidence>
<dbReference type="AlphaFoldDB" id="A0A7X5S2F3"/>
<dbReference type="Pfam" id="PF08525">
    <property type="entry name" value="OapA_N"/>
    <property type="match status" value="1"/>
</dbReference>
<feature type="compositionally biased region" description="Low complexity" evidence="1">
    <location>
        <begin position="121"/>
        <end position="132"/>
    </location>
</feature>
<feature type="transmembrane region" description="Helical" evidence="2">
    <location>
        <begin position="75"/>
        <end position="92"/>
    </location>
</feature>
<dbReference type="EMBL" id="WKLC01000290">
    <property type="protein sequence ID" value="MSE15219.1"/>
    <property type="molecule type" value="Genomic_DNA"/>
</dbReference>
<reference evidence="5 6" key="1">
    <citation type="submission" date="2019-11" db="EMBL/GenBank/DDBJ databases">
        <title>Draft Genome Sequence of Plant Growth-Promoting Rhizosphere-Associated Bacteria.</title>
        <authorList>
            <person name="Vasilyev I.Y."/>
            <person name="Radchenko V."/>
            <person name="Ilnitskaya E.V."/>
        </authorList>
    </citation>
    <scope>NUCLEOTIDE SEQUENCE [LARGE SCALE GENOMIC DNA]</scope>
    <source>
        <strain evidence="5 6">VRA_MhP_f</strain>
    </source>
</reference>
<evidence type="ECO:0000259" key="4">
    <source>
        <dbReference type="Pfam" id="PF08525"/>
    </source>
</evidence>
<feature type="region of interest" description="Disordered" evidence="1">
    <location>
        <begin position="118"/>
        <end position="139"/>
    </location>
</feature>
<protein>
    <submittedName>
        <fullName evidence="5">Opacity-associated protein A</fullName>
    </submittedName>
</protein>
<comment type="caution">
    <text evidence="5">The sequence shown here is derived from an EMBL/GenBank/DDBJ whole genome shotgun (WGS) entry which is preliminary data.</text>
</comment>
<feature type="domain" description="Opacity-associated protein A-like N-terminal" evidence="4">
    <location>
        <begin position="64"/>
        <end position="90"/>
    </location>
</feature>